<feature type="domain" description="Solute-binding protein family 3/N-terminal" evidence="8">
    <location>
        <begin position="25"/>
        <end position="252"/>
    </location>
</feature>
<dbReference type="InterPro" id="IPR005768">
    <property type="entry name" value="Lys_Arg_Orn-bd"/>
</dbReference>
<feature type="chain" id="PRO_5019248055" evidence="7">
    <location>
        <begin position="21"/>
        <end position="257"/>
    </location>
</feature>
<evidence type="ECO:0000256" key="2">
    <source>
        <dbReference type="ARBA" id="ARBA00010333"/>
    </source>
</evidence>
<proteinExistence type="inferred from homology"/>
<dbReference type="InterPro" id="IPR001638">
    <property type="entry name" value="Solute-binding_3/MltF_N"/>
</dbReference>
<organism evidence="9 10">
    <name type="scientific">Motilimonas pumila</name>
    <dbReference type="NCBI Taxonomy" id="2303987"/>
    <lineage>
        <taxon>Bacteria</taxon>
        <taxon>Pseudomonadati</taxon>
        <taxon>Pseudomonadota</taxon>
        <taxon>Gammaproteobacteria</taxon>
        <taxon>Alteromonadales</taxon>
        <taxon>Alteromonadales genera incertae sedis</taxon>
        <taxon>Motilimonas</taxon>
    </lineage>
</organism>
<dbReference type="SMART" id="SM00062">
    <property type="entry name" value="PBPb"/>
    <property type="match status" value="1"/>
</dbReference>
<dbReference type="CDD" id="cd13703">
    <property type="entry name" value="PBP2_HisJ_LAO"/>
    <property type="match status" value="1"/>
</dbReference>
<dbReference type="Proteomes" id="UP000283255">
    <property type="component" value="Unassembled WGS sequence"/>
</dbReference>
<dbReference type="OrthoDB" id="9768183at2"/>
<comment type="caution">
    <text evidence="9">The sequence shown here is derived from an EMBL/GenBank/DDBJ whole genome shotgun (WGS) entry which is preliminary data.</text>
</comment>
<evidence type="ECO:0000256" key="1">
    <source>
        <dbReference type="ARBA" id="ARBA00004418"/>
    </source>
</evidence>
<accession>A0A418YB32</accession>
<evidence type="ECO:0000256" key="6">
    <source>
        <dbReference type="RuleBase" id="RU003744"/>
    </source>
</evidence>
<dbReference type="Gene3D" id="3.40.190.10">
    <property type="entry name" value="Periplasmic binding protein-like II"/>
    <property type="match status" value="2"/>
</dbReference>
<evidence type="ECO:0000256" key="7">
    <source>
        <dbReference type="SAM" id="SignalP"/>
    </source>
</evidence>
<dbReference type="Pfam" id="PF00497">
    <property type="entry name" value="SBP_bac_3"/>
    <property type="match status" value="1"/>
</dbReference>
<protein>
    <submittedName>
        <fullName evidence="9">ABC transporter substrate-binding protein</fullName>
    </submittedName>
</protein>
<keyword evidence="10" id="KW-1185">Reference proteome</keyword>
<dbReference type="AlphaFoldDB" id="A0A418YB32"/>
<dbReference type="RefSeq" id="WP_119911934.1">
    <property type="nucleotide sequence ID" value="NZ_QZCH01000027.1"/>
</dbReference>
<evidence type="ECO:0000313" key="9">
    <source>
        <dbReference type="EMBL" id="RJG40179.1"/>
    </source>
</evidence>
<feature type="signal peptide" evidence="7">
    <location>
        <begin position="1"/>
        <end position="20"/>
    </location>
</feature>
<evidence type="ECO:0000313" key="10">
    <source>
        <dbReference type="Proteomes" id="UP000283255"/>
    </source>
</evidence>
<dbReference type="PROSITE" id="PS01039">
    <property type="entry name" value="SBP_BACTERIAL_3"/>
    <property type="match status" value="1"/>
</dbReference>
<evidence type="ECO:0000256" key="4">
    <source>
        <dbReference type="ARBA" id="ARBA00022729"/>
    </source>
</evidence>
<name>A0A418YB32_9GAMM</name>
<keyword evidence="5" id="KW-0574">Periplasm</keyword>
<evidence type="ECO:0000256" key="5">
    <source>
        <dbReference type="ARBA" id="ARBA00022764"/>
    </source>
</evidence>
<dbReference type="EMBL" id="QZCH01000027">
    <property type="protein sequence ID" value="RJG40179.1"/>
    <property type="molecule type" value="Genomic_DNA"/>
</dbReference>
<evidence type="ECO:0000259" key="8">
    <source>
        <dbReference type="SMART" id="SM00062"/>
    </source>
</evidence>
<dbReference type="PANTHER" id="PTHR35936:SF17">
    <property type="entry name" value="ARGININE-BINDING EXTRACELLULAR PROTEIN ARTP"/>
    <property type="match status" value="1"/>
</dbReference>
<comment type="similarity">
    <text evidence="2 6">Belongs to the bacterial solute-binding protein 3 family.</text>
</comment>
<dbReference type="InterPro" id="IPR018313">
    <property type="entry name" value="SBP_3_CS"/>
</dbReference>
<dbReference type="NCBIfam" id="TIGR01096">
    <property type="entry name" value="3A0103s03R"/>
    <property type="match status" value="1"/>
</dbReference>
<evidence type="ECO:0000256" key="3">
    <source>
        <dbReference type="ARBA" id="ARBA00022448"/>
    </source>
</evidence>
<dbReference type="PANTHER" id="PTHR35936">
    <property type="entry name" value="MEMBRANE-BOUND LYTIC MUREIN TRANSGLYCOSYLASE F"/>
    <property type="match status" value="1"/>
</dbReference>
<reference evidence="9 10" key="1">
    <citation type="submission" date="2018-09" db="EMBL/GenBank/DDBJ databases">
        <authorList>
            <person name="Wang F."/>
        </authorList>
    </citation>
    <scope>NUCLEOTIDE SEQUENCE [LARGE SCALE GENOMIC DNA]</scope>
    <source>
        <strain evidence="9 10">PLHSC7-2</strain>
    </source>
</reference>
<comment type="subcellular location">
    <subcellularLocation>
        <location evidence="1">Periplasm</location>
    </subcellularLocation>
</comment>
<sequence>MKKLIVAAAILASAMGVAQAKEWKNVRIGVEGAYPPFSKTEANGEVTGFDIDIANALCEEMKVKCTMVKQDWDGIIPALLARKYDAIIATMDITEERKKKVAFSDKYQHIPARFAAKKGTGIELTNAFMKGKKVGVQRATSMDTYVTDNFSDAEVKRYGTADEAYLDLKSGRIDYVMIDSAAISSGLLNKPGGDAFEFVGPKLNDPKWFGEGAGIAMRKKDTELAEKFNAAIKAIRANGKYKEIQDKYFDFDVYGDQ</sequence>
<dbReference type="SUPFAM" id="SSF53850">
    <property type="entry name" value="Periplasmic binding protein-like II"/>
    <property type="match status" value="1"/>
</dbReference>
<keyword evidence="3" id="KW-0813">Transport</keyword>
<reference evidence="9 10" key="2">
    <citation type="submission" date="2019-01" db="EMBL/GenBank/DDBJ databases">
        <title>Motilimonas pumilus sp. nov., isolated from the gut of sea cucumber (Apostichopus japonicus).</title>
        <authorList>
            <person name="Wang F.-Q."/>
            <person name="Ren L.-H."/>
            <person name="Lin Y.-W."/>
            <person name="Sun G.-H."/>
            <person name="Du Z.-J."/>
            <person name="Zhao J.-X."/>
            <person name="Liu X.-J."/>
            <person name="Liu L.-J."/>
        </authorList>
    </citation>
    <scope>NUCLEOTIDE SEQUENCE [LARGE SCALE GENOMIC DNA]</scope>
    <source>
        <strain evidence="9 10">PLHSC7-2</strain>
    </source>
</reference>
<dbReference type="GO" id="GO:0030288">
    <property type="term" value="C:outer membrane-bounded periplasmic space"/>
    <property type="evidence" value="ECO:0007669"/>
    <property type="project" value="InterPro"/>
</dbReference>
<keyword evidence="4 7" id="KW-0732">Signal</keyword>
<gene>
    <name evidence="9" type="ORF">D1Z90_16695</name>
</gene>